<accession>A0AAN9QGW1</accession>
<dbReference type="FunFam" id="3.30.470.110:FF:000002">
    <property type="entry name" value="ATP-citrate synthase alpha chain protein"/>
    <property type="match status" value="1"/>
</dbReference>
<evidence type="ECO:0000256" key="2">
    <source>
        <dbReference type="ARBA" id="ARBA00009182"/>
    </source>
</evidence>
<reference evidence="16 17" key="1">
    <citation type="submission" date="2024-01" db="EMBL/GenBank/DDBJ databases">
        <title>The genomes of 5 underutilized Papilionoideae crops provide insights into root nodulation and disease resistanc.</title>
        <authorList>
            <person name="Jiang F."/>
        </authorList>
    </citation>
    <scope>NUCLEOTIDE SEQUENCE [LARGE SCALE GENOMIC DNA]</scope>
    <source>
        <strain evidence="16">JINMINGXINNONG_FW02</strain>
        <tissue evidence="16">Leaves</tissue>
    </source>
</reference>
<keyword evidence="17" id="KW-1185">Reference proteome</keyword>
<comment type="subunit">
    <text evidence="3">Heterooctamer of 4 alpha and 4 beta chains.</text>
</comment>
<dbReference type="Pfam" id="PF24948">
    <property type="entry name" value="Citrate_synth_N"/>
    <property type="match status" value="1"/>
</dbReference>
<gene>
    <name evidence="16" type="ORF">VNO80_26615</name>
</gene>
<dbReference type="GO" id="GO:0004775">
    <property type="term" value="F:succinate-CoA ligase (ADP-forming) activity"/>
    <property type="evidence" value="ECO:0007669"/>
    <property type="project" value="TreeGrafter"/>
</dbReference>
<evidence type="ECO:0000259" key="15">
    <source>
        <dbReference type="Pfam" id="PF24948"/>
    </source>
</evidence>
<dbReference type="GO" id="GO:0006629">
    <property type="term" value="P:lipid metabolic process"/>
    <property type="evidence" value="ECO:0007669"/>
    <property type="project" value="UniProtKB-KW"/>
</dbReference>
<evidence type="ECO:0000256" key="11">
    <source>
        <dbReference type="ARBA" id="ARBA00023315"/>
    </source>
</evidence>
<keyword evidence="6" id="KW-0444">Lipid biosynthesis</keyword>
<evidence type="ECO:0000256" key="7">
    <source>
        <dbReference type="ARBA" id="ARBA00022679"/>
    </source>
</evidence>
<keyword evidence="10" id="KW-0443">Lipid metabolism</keyword>
<dbReference type="InterPro" id="IPR056749">
    <property type="entry name" value="Citrate_synth_N"/>
</dbReference>
<dbReference type="GO" id="GO:0006099">
    <property type="term" value="P:tricarboxylic acid cycle"/>
    <property type="evidence" value="ECO:0007669"/>
    <property type="project" value="TreeGrafter"/>
</dbReference>
<comment type="catalytic activity">
    <reaction evidence="12">
        <text>oxaloacetate + acetyl-CoA + ADP + phosphate = citrate + ATP + CoA</text>
        <dbReference type="Rhea" id="RHEA:21160"/>
        <dbReference type="ChEBI" id="CHEBI:16452"/>
        <dbReference type="ChEBI" id="CHEBI:16947"/>
        <dbReference type="ChEBI" id="CHEBI:30616"/>
        <dbReference type="ChEBI" id="CHEBI:43474"/>
        <dbReference type="ChEBI" id="CHEBI:57287"/>
        <dbReference type="ChEBI" id="CHEBI:57288"/>
        <dbReference type="ChEBI" id="CHEBI:456216"/>
        <dbReference type="EC" id="2.3.3.8"/>
    </reaction>
</comment>
<evidence type="ECO:0000313" key="16">
    <source>
        <dbReference type="EMBL" id="KAK7334849.1"/>
    </source>
</evidence>
<organism evidence="16 17">
    <name type="scientific">Phaseolus coccineus</name>
    <name type="common">Scarlet runner bean</name>
    <name type="synonym">Phaseolus multiflorus</name>
    <dbReference type="NCBI Taxonomy" id="3886"/>
    <lineage>
        <taxon>Eukaryota</taxon>
        <taxon>Viridiplantae</taxon>
        <taxon>Streptophyta</taxon>
        <taxon>Embryophyta</taxon>
        <taxon>Tracheophyta</taxon>
        <taxon>Spermatophyta</taxon>
        <taxon>Magnoliopsida</taxon>
        <taxon>eudicotyledons</taxon>
        <taxon>Gunneridae</taxon>
        <taxon>Pentapetalae</taxon>
        <taxon>rosids</taxon>
        <taxon>fabids</taxon>
        <taxon>Fabales</taxon>
        <taxon>Fabaceae</taxon>
        <taxon>Papilionoideae</taxon>
        <taxon>50 kb inversion clade</taxon>
        <taxon>NPAAA clade</taxon>
        <taxon>indigoferoid/millettioid clade</taxon>
        <taxon>Phaseoleae</taxon>
        <taxon>Phaseolus</taxon>
    </lineage>
</organism>
<protein>
    <recommendedName>
        <fullName evidence="4">ATP citrate synthase</fullName>
        <ecNumber evidence="4">2.3.3.8</ecNumber>
    </recommendedName>
</protein>
<dbReference type="InterPro" id="IPR016102">
    <property type="entry name" value="Succinyl-CoA_synth-like"/>
</dbReference>
<keyword evidence="8" id="KW-0547">Nucleotide-binding</keyword>
<dbReference type="Gene3D" id="3.30.470.110">
    <property type="match status" value="1"/>
</dbReference>
<evidence type="ECO:0000256" key="12">
    <source>
        <dbReference type="ARBA" id="ARBA00047593"/>
    </source>
</evidence>
<evidence type="ECO:0000256" key="5">
    <source>
        <dbReference type="ARBA" id="ARBA00022490"/>
    </source>
</evidence>
<dbReference type="FunFam" id="3.40.50.261:FF:000008">
    <property type="entry name" value="ATP-citrate synthase alpha chain protein"/>
    <property type="match status" value="1"/>
</dbReference>
<dbReference type="AlphaFoldDB" id="A0AAN9QGW1"/>
<keyword evidence="5" id="KW-0963">Cytoplasm</keyword>
<evidence type="ECO:0000256" key="9">
    <source>
        <dbReference type="ARBA" id="ARBA00022840"/>
    </source>
</evidence>
<comment type="function">
    <text evidence="13">ATP citrate-lyase is the primary enzyme responsible for the synthesis of cytosolic acetyl-CoA, used for the elongation of fatty acids and biosynthesis of isoprenoids, flavonoids and malonated derivatives. May supply substrate to the cytosolic acetyl-CoA carboxylase, which generates the malonyl-CoA used for the synthesis of a multitude of compounds, including very long chain fatty acids and flavonoids. Required for normal growth and development and elongation of C18 fatty acids to C20 to C24 fatty acids in seeds. In contrast to all known animal ACL enzymes having a homomeric structure, plant ACLs are composed of alpha and beta chains.</text>
</comment>
<feature type="domain" description="ATP-citrate synthase citrate-binding" evidence="14">
    <location>
        <begin position="241"/>
        <end position="417"/>
    </location>
</feature>
<dbReference type="SUPFAM" id="SSF52210">
    <property type="entry name" value="Succinyl-CoA synthetase domains"/>
    <property type="match status" value="1"/>
</dbReference>
<evidence type="ECO:0000313" key="17">
    <source>
        <dbReference type="Proteomes" id="UP001374584"/>
    </source>
</evidence>
<dbReference type="PANTHER" id="PTHR11815">
    <property type="entry name" value="SUCCINYL-COA SYNTHETASE BETA CHAIN"/>
    <property type="match status" value="1"/>
</dbReference>
<feature type="domain" description="ATP-citrate synthase ATP-grasp" evidence="15">
    <location>
        <begin position="2"/>
        <end position="230"/>
    </location>
</feature>
<keyword evidence="9" id="KW-0067">ATP-binding</keyword>
<dbReference type="Gene3D" id="3.40.50.261">
    <property type="entry name" value="Succinyl-CoA synthetase domains"/>
    <property type="match status" value="1"/>
</dbReference>
<dbReference type="SUPFAM" id="SSF56059">
    <property type="entry name" value="Glutathione synthetase ATP-binding domain-like"/>
    <property type="match status" value="1"/>
</dbReference>
<dbReference type="GO" id="GO:0005524">
    <property type="term" value="F:ATP binding"/>
    <property type="evidence" value="ECO:0007669"/>
    <property type="project" value="UniProtKB-KW"/>
</dbReference>
<evidence type="ECO:0000256" key="10">
    <source>
        <dbReference type="ARBA" id="ARBA00023098"/>
    </source>
</evidence>
<keyword evidence="7" id="KW-0808">Transferase</keyword>
<dbReference type="EMBL" id="JAYMYR010000010">
    <property type="protein sequence ID" value="KAK7334849.1"/>
    <property type="molecule type" value="Genomic_DNA"/>
</dbReference>
<evidence type="ECO:0000256" key="1">
    <source>
        <dbReference type="ARBA" id="ARBA00004514"/>
    </source>
</evidence>
<comment type="caution">
    <text evidence="16">The sequence shown here is derived from an EMBL/GenBank/DDBJ whole genome shotgun (WGS) entry which is preliminary data.</text>
</comment>
<comment type="similarity">
    <text evidence="2">Belongs to the succinate/malate CoA ligase beta subunit family.</text>
</comment>
<dbReference type="EC" id="2.3.3.8" evidence="4"/>
<evidence type="ECO:0000256" key="3">
    <source>
        <dbReference type="ARBA" id="ARBA00011412"/>
    </source>
</evidence>
<sequence length="423" mass="46728">MARKKIREYDSKRLLKEHFKRISGQELPIKSAQVTESTDFSELPEKEPWLLSSKLVVKPDMLFGKRGKSGLVALNLDLAGVASFVKELLGKEAEISGCKGPITTFIVEPFIPHKEEFYLNIVSERLGNSISFSECGGIEIEENWDKVKTVFMPTGLSLTSESIAPLVATLPLEIRGEIEEFLRVIYTLFQDLDFTFLEMNPFTLVNGKPYPLDMRGELDDTAAFKNFKKWGNIEFPLPFGRVMSSTEAFIHGLDEKTSASLKFTVLNPKGRIWTMVAGGGASVIYADTVGDLGYAPELGNYAEYSGAPKEDEVLQYARVVIDCATSNPDDQKRALVIGGGIANFTDVAATFSGIIRALKEKEQKLKEAKMHIYVRRGGPNYQSGLAKMRALGEEIGIPIEVYGPEATMTGICKQAIHYITAAA</sequence>
<proteinExistence type="inferred from homology"/>
<evidence type="ECO:0000256" key="8">
    <source>
        <dbReference type="ARBA" id="ARBA00022741"/>
    </source>
</evidence>
<keyword evidence="11" id="KW-0012">Acyltransferase</keyword>
<dbReference type="GO" id="GO:0005829">
    <property type="term" value="C:cytosol"/>
    <property type="evidence" value="ECO:0007669"/>
    <property type="project" value="UniProtKB-SubCell"/>
</dbReference>
<evidence type="ECO:0000256" key="4">
    <source>
        <dbReference type="ARBA" id="ARBA00012639"/>
    </source>
</evidence>
<evidence type="ECO:0000256" key="13">
    <source>
        <dbReference type="ARBA" id="ARBA00053605"/>
    </source>
</evidence>
<dbReference type="GO" id="GO:0042709">
    <property type="term" value="C:succinate-CoA ligase complex"/>
    <property type="evidence" value="ECO:0007669"/>
    <property type="project" value="TreeGrafter"/>
</dbReference>
<dbReference type="PANTHER" id="PTHR11815:SF10">
    <property type="entry name" value="SUCCINATE--COA LIGASE [GDP-FORMING] SUBUNIT BETA, MITOCHONDRIAL"/>
    <property type="match status" value="1"/>
</dbReference>
<comment type="subcellular location">
    <subcellularLocation>
        <location evidence="1">Cytoplasm</location>
        <location evidence="1">Cytosol</location>
    </subcellularLocation>
</comment>
<dbReference type="InterPro" id="IPR032263">
    <property type="entry name" value="Citrate-bd"/>
</dbReference>
<dbReference type="Proteomes" id="UP001374584">
    <property type="component" value="Unassembled WGS sequence"/>
</dbReference>
<dbReference type="GO" id="GO:0006085">
    <property type="term" value="P:acetyl-CoA biosynthetic process"/>
    <property type="evidence" value="ECO:0007669"/>
    <property type="project" value="UniProtKB-ARBA"/>
</dbReference>
<dbReference type="GO" id="GO:0003878">
    <property type="term" value="F:ATP citrate synthase activity"/>
    <property type="evidence" value="ECO:0007669"/>
    <property type="project" value="UniProtKB-EC"/>
</dbReference>
<evidence type="ECO:0000259" key="14">
    <source>
        <dbReference type="Pfam" id="PF16114"/>
    </source>
</evidence>
<name>A0AAN9QGW1_PHACN</name>
<evidence type="ECO:0000256" key="6">
    <source>
        <dbReference type="ARBA" id="ARBA00022516"/>
    </source>
</evidence>
<dbReference type="Pfam" id="PF16114">
    <property type="entry name" value="Citrate_bind"/>
    <property type="match status" value="1"/>
</dbReference>
<dbReference type="GO" id="GO:0006104">
    <property type="term" value="P:succinyl-CoA metabolic process"/>
    <property type="evidence" value="ECO:0007669"/>
    <property type="project" value="TreeGrafter"/>
</dbReference>